<keyword evidence="1" id="KW-0812">Transmembrane</keyword>
<evidence type="ECO:0000313" key="2">
    <source>
        <dbReference type="EMBL" id="KAF2268836.1"/>
    </source>
</evidence>
<dbReference type="OrthoDB" id="5412893at2759"/>
<keyword evidence="1" id="KW-0472">Membrane</keyword>
<dbReference type="EMBL" id="ML986585">
    <property type="protein sequence ID" value="KAF2268836.1"/>
    <property type="molecule type" value="Genomic_DNA"/>
</dbReference>
<name>A0A9P4KIB3_9PLEO</name>
<evidence type="ECO:0000313" key="3">
    <source>
        <dbReference type="Proteomes" id="UP000800093"/>
    </source>
</evidence>
<sequence length="74" mass="8109">MANPSFLTGRNFFLLSIASLGGTYMILRSRTLTEKQREKGDYSVTVDRSVNAAIGFMYLASKTLIGVPDTPDGF</sequence>
<protein>
    <submittedName>
        <fullName evidence="2">Uncharacterized protein</fullName>
    </submittedName>
</protein>
<proteinExistence type="predicted"/>
<evidence type="ECO:0000256" key="1">
    <source>
        <dbReference type="SAM" id="Phobius"/>
    </source>
</evidence>
<reference evidence="3" key="1">
    <citation type="journal article" date="2020" name="Stud. Mycol.">
        <title>101 Dothideomycetes genomes: A test case for predicting lifestyles and emergence of pathogens.</title>
        <authorList>
            <person name="Haridas S."/>
            <person name="Albert R."/>
            <person name="Binder M."/>
            <person name="Bloem J."/>
            <person name="LaButti K."/>
            <person name="Salamov A."/>
            <person name="Andreopoulos B."/>
            <person name="Baker S."/>
            <person name="Barry K."/>
            <person name="Bills G."/>
            <person name="Bluhm B."/>
            <person name="Cannon C."/>
            <person name="Castanera R."/>
            <person name="Culley D."/>
            <person name="Daum C."/>
            <person name="Ezra D."/>
            <person name="Gonzalez J."/>
            <person name="Henrissat B."/>
            <person name="Kuo A."/>
            <person name="Liang C."/>
            <person name="Lipzen A."/>
            <person name="Lutzoni F."/>
            <person name="Magnuson J."/>
            <person name="Mondo S."/>
            <person name="Nolan M."/>
            <person name="Ohm R."/>
            <person name="Pangilinan J."/>
            <person name="Park H.-J."/>
            <person name="Ramirez L."/>
            <person name="Alfaro M."/>
            <person name="Sun H."/>
            <person name="Tritt A."/>
            <person name="Yoshinaga Y."/>
            <person name="Zwiers L.-H."/>
            <person name="Turgeon B."/>
            <person name="Goodwin S."/>
            <person name="Spatafora J."/>
            <person name="Crous P."/>
            <person name="Grigoriev I."/>
        </authorList>
    </citation>
    <scope>NUCLEOTIDE SEQUENCE [LARGE SCALE GENOMIC DNA]</scope>
    <source>
        <strain evidence="3">CBS 304.66</strain>
    </source>
</reference>
<gene>
    <name evidence="2" type="ORF">CC78DRAFT_575821</name>
</gene>
<keyword evidence="1" id="KW-1133">Transmembrane helix</keyword>
<feature type="transmembrane region" description="Helical" evidence="1">
    <location>
        <begin position="6"/>
        <end position="27"/>
    </location>
</feature>
<comment type="caution">
    <text evidence="2">The sequence shown here is derived from an EMBL/GenBank/DDBJ whole genome shotgun (WGS) entry which is preliminary data.</text>
</comment>
<keyword evidence="3" id="KW-1185">Reference proteome</keyword>
<organism evidence="2 3">
    <name type="scientific">Lojkania enalia</name>
    <dbReference type="NCBI Taxonomy" id="147567"/>
    <lineage>
        <taxon>Eukaryota</taxon>
        <taxon>Fungi</taxon>
        <taxon>Dikarya</taxon>
        <taxon>Ascomycota</taxon>
        <taxon>Pezizomycotina</taxon>
        <taxon>Dothideomycetes</taxon>
        <taxon>Pleosporomycetidae</taxon>
        <taxon>Pleosporales</taxon>
        <taxon>Pleosporales incertae sedis</taxon>
        <taxon>Lojkania</taxon>
    </lineage>
</organism>
<dbReference type="AlphaFoldDB" id="A0A9P4KIB3"/>
<dbReference type="Proteomes" id="UP000800093">
    <property type="component" value="Unassembled WGS sequence"/>
</dbReference>
<accession>A0A9P4KIB3</accession>